<evidence type="ECO:0000259" key="11">
    <source>
        <dbReference type="Pfam" id="PF08574"/>
    </source>
</evidence>
<evidence type="ECO:0000256" key="6">
    <source>
        <dbReference type="ARBA" id="ARBA00022448"/>
    </source>
</evidence>
<comment type="function">
    <text evidence="1">Directs RNA polymerase II nuclear import.</text>
</comment>
<evidence type="ECO:0000313" key="12">
    <source>
        <dbReference type="EMBL" id="KAJ1919048.1"/>
    </source>
</evidence>
<feature type="compositionally biased region" description="Basic and acidic residues" evidence="10">
    <location>
        <begin position="162"/>
        <end position="180"/>
    </location>
</feature>
<feature type="compositionally biased region" description="Acidic residues" evidence="10">
    <location>
        <begin position="286"/>
        <end position="305"/>
    </location>
</feature>
<evidence type="ECO:0000256" key="8">
    <source>
        <dbReference type="ARBA" id="ARBA00022927"/>
    </source>
</evidence>
<dbReference type="Proteomes" id="UP001150538">
    <property type="component" value="Unassembled WGS sequence"/>
</dbReference>
<evidence type="ECO:0000256" key="7">
    <source>
        <dbReference type="ARBA" id="ARBA00022490"/>
    </source>
</evidence>
<dbReference type="Pfam" id="PF08574">
    <property type="entry name" value="Iwr1"/>
    <property type="match status" value="1"/>
</dbReference>
<dbReference type="GO" id="GO:0015031">
    <property type="term" value="P:protein transport"/>
    <property type="evidence" value="ECO:0007669"/>
    <property type="project" value="UniProtKB-KW"/>
</dbReference>
<feature type="compositionally biased region" description="Basic and acidic residues" evidence="10">
    <location>
        <begin position="325"/>
        <end position="339"/>
    </location>
</feature>
<feature type="compositionally biased region" description="Basic and acidic residues" evidence="10">
    <location>
        <begin position="133"/>
        <end position="142"/>
    </location>
</feature>
<dbReference type="GO" id="GO:0005634">
    <property type="term" value="C:nucleus"/>
    <property type="evidence" value="ECO:0007669"/>
    <property type="project" value="UniProtKB-SubCell"/>
</dbReference>
<dbReference type="GO" id="GO:0005737">
    <property type="term" value="C:cytoplasm"/>
    <property type="evidence" value="ECO:0007669"/>
    <property type="project" value="UniProtKB-SubCell"/>
</dbReference>
<dbReference type="GO" id="GO:0032502">
    <property type="term" value="P:developmental process"/>
    <property type="evidence" value="ECO:0007669"/>
    <property type="project" value="TreeGrafter"/>
</dbReference>
<feature type="region of interest" description="Disordered" evidence="10">
    <location>
        <begin position="286"/>
        <end position="339"/>
    </location>
</feature>
<keyword evidence="9" id="KW-0539">Nucleus</keyword>
<dbReference type="InterPro" id="IPR040218">
    <property type="entry name" value="SLC7A6OS"/>
</dbReference>
<evidence type="ECO:0000256" key="5">
    <source>
        <dbReference type="ARBA" id="ARBA00017036"/>
    </source>
</evidence>
<feature type="region of interest" description="Disordered" evidence="10">
    <location>
        <begin position="117"/>
        <end position="189"/>
    </location>
</feature>
<feature type="domain" description="Transcription factor Iwr1" evidence="11">
    <location>
        <begin position="245"/>
        <end position="316"/>
    </location>
</feature>
<evidence type="ECO:0000256" key="4">
    <source>
        <dbReference type="ARBA" id="ARBA00010218"/>
    </source>
</evidence>
<keyword evidence="6" id="KW-0813">Transport</keyword>
<protein>
    <recommendedName>
        <fullName evidence="5">Probable RNA polymerase II nuclear localization protein SLC7A6OS</fullName>
    </recommendedName>
</protein>
<dbReference type="OrthoDB" id="6255506at2759"/>
<comment type="similarity">
    <text evidence="4">Belongs to the IWR1/SLC7A6OS family.</text>
</comment>
<comment type="subcellular location">
    <subcellularLocation>
        <location evidence="3">Cytoplasm</location>
    </subcellularLocation>
    <subcellularLocation>
        <location evidence="2">Nucleus</location>
    </subcellularLocation>
</comment>
<reference evidence="12" key="1">
    <citation type="submission" date="2022-07" db="EMBL/GenBank/DDBJ databases">
        <title>Phylogenomic reconstructions and comparative analyses of Kickxellomycotina fungi.</title>
        <authorList>
            <person name="Reynolds N.K."/>
            <person name="Stajich J.E."/>
            <person name="Barry K."/>
            <person name="Grigoriev I.V."/>
            <person name="Crous P."/>
            <person name="Smith M.E."/>
        </authorList>
    </citation>
    <scope>NUCLEOTIDE SEQUENCE</scope>
    <source>
        <strain evidence="12">NBRC 100468</strain>
    </source>
</reference>
<evidence type="ECO:0000256" key="1">
    <source>
        <dbReference type="ARBA" id="ARBA00003202"/>
    </source>
</evidence>
<evidence type="ECO:0000313" key="13">
    <source>
        <dbReference type="Proteomes" id="UP001150538"/>
    </source>
</evidence>
<dbReference type="InterPro" id="IPR013883">
    <property type="entry name" value="TF_Iwr1_dom"/>
</dbReference>
<gene>
    <name evidence="12" type="ORF">H4219_002202</name>
</gene>
<evidence type="ECO:0000256" key="10">
    <source>
        <dbReference type="SAM" id="MobiDB-lite"/>
    </source>
</evidence>
<dbReference type="AlphaFoldDB" id="A0A9W8A654"/>
<dbReference type="PANTHER" id="PTHR31196">
    <property type="entry name" value="RNA POLYMERASE II NUCLEAR LOCALIZATION PROTEIN SLC7A6OS-RELATED"/>
    <property type="match status" value="1"/>
</dbReference>
<feature type="region of interest" description="Disordered" evidence="10">
    <location>
        <begin position="1"/>
        <end position="20"/>
    </location>
</feature>
<keyword evidence="13" id="KW-1185">Reference proteome</keyword>
<keyword evidence="8" id="KW-0653">Protein transport</keyword>
<evidence type="ECO:0000256" key="3">
    <source>
        <dbReference type="ARBA" id="ARBA00004496"/>
    </source>
</evidence>
<keyword evidence="7" id="KW-0963">Cytoplasm</keyword>
<name>A0A9W8A654_9FUNG</name>
<dbReference type="EMBL" id="JANBPU010000033">
    <property type="protein sequence ID" value="KAJ1919048.1"/>
    <property type="molecule type" value="Genomic_DNA"/>
</dbReference>
<organism evidence="12 13">
    <name type="scientific">Mycoemilia scoparia</name>
    <dbReference type="NCBI Taxonomy" id="417184"/>
    <lineage>
        <taxon>Eukaryota</taxon>
        <taxon>Fungi</taxon>
        <taxon>Fungi incertae sedis</taxon>
        <taxon>Zoopagomycota</taxon>
        <taxon>Kickxellomycotina</taxon>
        <taxon>Kickxellomycetes</taxon>
        <taxon>Kickxellales</taxon>
        <taxon>Kickxellaceae</taxon>
        <taxon>Mycoemilia</taxon>
    </lineage>
</organism>
<sequence>MLDRPEQSTPKLPESSKLTLVRIKRKRHESCLEYGNDDDDDDAAAATATVVLDNLSNKRQKDVAENYESTDPLKEGETGTNARRPSLFKFAETFTKSDFDDYQKRRMLEIRLSKLAKSKRDDNGPAEESDEVTPAKKDEQPARYRIVRGKRGIGSLSDQEGNQEHSTGEAKRIKSRDAKPDAPATPPNTELQFEFFDAIKEDSTKKFDVDLKAMEDDDLMSHFVPMLKSHLKISESEKSLETSDDEYVYDIYYVDEESANLRNILRKQANIGYFLWDEDYEDDGVLPDDFGSSDEYNDDAEDSNAEDYYANSYPDESDYEFDSDYGNHEKDHEYDDYMW</sequence>
<feature type="region of interest" description="Disordered" evidence="10">
    <location>
        <begin position="53"/>
        <end position="86"/>
    </location>
</feature>
<dbReference type="PANTHER" id="PTHR31196:SF2">
    <property type="entry name" value="RNA POLYMERASE II NUCLEAR LOCALIZATION PROTEIN SLC7A6OS-RELATED"/>
    <property type="match status" value="1"/>
</dbReference>
<evidence type="ECO:0000256" key="2">
    <source>
        <dbReference type="ARBA" id="ARBA00004123"/>
    </source>
</evidence>
<evidence type="ECO:0000256" key="9">
    <source>
        <dbReference type="ARBA" id="ARBA00023242"/>
    </source>
</evidence>
<comment type="caution">
    <text evidence="12">The sequence shown here is derived from an EMBL/GenBank/DDBJ whole genome shotgun (WGS) entry which is preliminary data.</text>
</comment>
<accession>A0A9W8A654</accession>
<proteinExistence type="inferred from homology"/>